<evidence type="ECO:0000256" key="1">
    <source>
        <dbReference type="SAM" id="Phobius"/>
    </source>
</evidence>
<evidence type="ECO:0000313" key="3">
    <source>
        <dbReference type="Proteomes" id="UP001165489"/>
    </source>
</evidence>
<keyword evidence="1" id="KW-0472">Membrane</keyword>
<name>A0ABS9V2S9_9BACT</name>
<dbReference type="Proteomes" id="UP001165489">
    <property type="component" value="Unassembled WGS sequence"/>
</dbReference>
<accession>A0ABS9V2S9</accession>
<sequence>MADLLSAISVFLVFMTFLLNSIEKEVSDILSTRKPEAAQTDKLNRYRADLKRIFYLKTLPISIIYLITFYILLPDTINIISTSTLNFWGFDELKTLFVFIELGILGLTVYAIIKTYQLLDKIREL</sequence>
<proteinExistence type="predicted"/>
<comment type="caution">
    <text evidence="2">The sequence shown here is derived from an EMBL/GenBank/DDBJ whole genome shotgun (WGS) entry which is preliminary data.</text>
</comment>
<protein>
    <recommendedName>
        <fullName evidence="4">DUF106 domain-containing protein</fullName>
    </recommendedName>
</protein>
<reference evidence="2" key="1">
    <citation type="submission" date="2022-03" db="EMBL/GenBank/DDBJ databases">
        <title>De novo assembled genomes of Belliella spp. (Cyclobacteriaceae) strains.</title>
        <authorList>
            <person name="Szabo A."/>
            <person name="Korponai K."/>
            <person name="Felfoldi T."/>
        </authorList>
    </citation>
    <scope>NUCLEOTIDE SEQUENCE</scope>
    <source>
        <strain evidence="2">DSM 111904</strain>
    </source>
</reference>
<feature type="transmembrane region" description="Helical" evidence="1">
    <location>
        <begin position="54"/>
        <end position="73"/>
    </location>
</feature>
<feature type="transmembrane region" description="Helical" evidence="1">
    <location>
        <begin position="93"/>
        <end position="113"/>
    </location>
</feature>
<feature type="transmembrane region" description="Helical" evidence="1">
    <location>
        <begin position="6"/>
        <end position="22"/>
    </location>
</feature>
<keyword evidence="3" id="KW-1185">Reference proteome</keyword>
<dbReference type="EMBL" id="JAKZGP010000044">
    <property type="protein sequence ID" value="MCH7410683.1"/>
    <property type="molecule type" value="Genomic_DNA"/>
</dbReference>
<evidence type="ECO:0000313" key="2">
    <source>
        <dbReference type="EMBL" id="MCH7410683.1"/>
    </source>
</evidence>
<gene>
    <name evidence="2" type="ORF">MM239_14845</name>
</gene>
<keyword evidence="1" id="KW-0812">Transmembrane</keyword>
<keyword evidence="1" id="KW-1133">Transmembrane helix</keyword>
<evidence type="ECO:0008006" key="4">
    <source>
        <dbReference type="Google" id="ProtNLM"/>
    </source>
</evidence>
<dbReference type="RefSeq" id="WP_241349044.1">
    <property type="nucleotide sequence ID" value="NZ_JAKZGP010000044.1"/>
</dbReference>
<organism evidence="2 3">
    <name type="scientific">Belliella filtrata</name>
    <dbReference type="NCBI Taxonomy" id="2923435"/>
    <lineage>
        <taxon>Bacteria</taxon>
        <taxon>Pseudomonadati</taxon>
        <taxon>Bacteroidota</taxon>
        <taxon>Cytophagia</taxon>
        <taxon>Cytophagales</taxon>
        <taxon>Cyclobacteriaceae</taxon>
        <taxon>Belliella</taxon>
    </lineage>
</organism>